<sequence>MLRTSLLRAVGPGGISASSAIPRALVARSYATLSPHTPPPTKPYEVFDEPSKGRQKDRAIVRLREEGESFKSRSAENDEDPVKVVDYLREEISERLAERIEDLRVPPASILELAAHSGQLTQILQEVIPDEVPSTSEKQDQQTERRKWWIVESSKEALHRDEDSMFASPPTRIQASASRLLEHPEIEKIREKVEAVVSSGGLHWVGDIVGALTQIRHLLKPDGVFVGAVLGGDTLFELRTSLQLAEQERRGGIANRVSPMINPTDAPSLLNRAGFTLTTIDVEDMIINYPSIWELMSDLRDMGESNAILGRRAHVSRDVLLSADAIYKELYGNEDGSVPATFQIIFLIGWKPGPNQPQALERGSATTSLKDVL</sequence>
<protein>
    <recommendedName>
        <fullName evidence="6">S-adenosyl-L-methionine-dependent methyltransferase</fullName>
    </recommendedName>
</protein>
<dbReference type="InterPro" id="IPR029063">
    <property type="entry name" value="SAM-dependent_MTases_sf"/>
</dbReference>
<feature type="region of interest" description="Disordered" evidence="3">
    <location>
        <begin position="32"/>
        <end position="56"/>
    </location>
</feature>
<evidence type="ECO:0000313" key="5">
    <source>
        <dbReference type="Proteomes" id="UP001355207"/>
    </source>
</evidence>
<dbReference type="CDD" id="cd02440">
    <property type="entry name" value="AdoMet_MTases"/>
    <property type="match status" value="1"/>
</dbReference>
<dbReference type="Proteomes" id="UP001355207">
    <property type="component" value="Chromosome 9"/>
</dbReference>
<gene>
    <name evidence="4" type="ORF">L201_006786</name>
</gene>
<evidence type="ECO:0008006" key="6">
    <source>
        <dbReference type="Google" id="ProtNLM"/>
    </source>
</evidence>
<dbReference type="Pfam" id="PF13489">
    <property type="entry name" value="Methyltransf_23"/>
    <property type="match status" value="1"/>
</dbReference>
<dbReference type="InterPro" id="IPR050602">
    <property type="entry name" value="Malonyl-ACP_OMT"/>
</dbReference>
<evidence type="ECO:0000256" key="1">
    <source>
        <dbReference type="ARBA" id="ARBA00022603"/>
    </source>
</evidence>
<dbReference type="SUPFAM" id="SSF53335">
    <property type="entry name" value="S-adenosyl-L-methionine-dependent methyltransferases"/>
    <property type="match status" value="1"/>
</dbReference>
<keyword evidence="2" id="KW-0808">Transferase</keyword>
<dbReference type="GO" id="GO:0032259">
    <property type="term" value="P:methylation"/>
    <property type="evidence" value="ECO:0007669"/>
    <property type="project" value="UniProtKB-KW"/>
</dbReference>
<dbReference type="PANTHER" id="PTHR13090:SF1">
    <property type="entry name" value="ARGININE-HYDROXYLASE NDUFAF5, MITOCHONDRIAL"/>
    <property type="match status" value="1"/>
</dbReference>
<organism evidence="4 5">
    <name type="scientific">Kwoniella dendrophila CBS 6074</name>
    <dbReference type="NCBI Taxonomy" id="1295534"/>
    <lineage>
        <taxon>Eukaryota</taxon>
        <taxon>Fungi</taxon>
        <taxon>Dikarya</taxon>
        <taxon>Basidiomycota</taxon>
        <taxon>Agaricomycotina</taxon>
        <taxon>Tremellomycetes</taxon>
        <taxon>Tremellales</taxon>
        <taxon>Cryptococcaceae</taxon>
        <taxon>Kwoniella</taxon>
    </lineage>
</organism>
<dbReference type="GO" id="GO:0008168">
    <property type="term" value="F:methyltransferase activity"/>
    <property type="evidence" value="ECO:0007669"/>
    <property type="project" value="UniProtKB-KW"/>
</dbReference>
<dbReference type="AlphaFoldDB" id="A0AAX4K404"/>
<accession>A0AAX4K404</accession>
<dbReference type="PANTHER" id="PTHR13090">
    <property type="entry name" value="ARGININE-HYDROXYLASE NDUFAF5, MITOCHONDRIAL"/>
    <property type="match status" value="1"/>
</dbReference>
<dbReference type="Gene3D" id="3.40.50.150">
    <property type="entry name" value="Vaccinia Virus protein VP39"/>
    <property type="match status" value="1"/>
</dbReference>
<proteinExistence type="predicted"/>
<dbReference type="GO" id="GO:0032981">
    <property type="term" value="P:mitochondrial respiratory chain complex I assembly"/>
    <property type="evidence" value="ECO:0007669"/>
    <property type="project" value="TreeGrafter"/>
</dbReference>
<keyword evidence="1" id="KW-0489">Methyltransferase</keyword>
<dbReference type="RefSeq" id="XP_066078601.1">
    <property type="nucleotide sequence ID" value="XM_066222504.1"/>
</dbReference>
<dbReference type="GeneID" id="91097455"/>
<dbReference type="GO" id="GO:0005739">
    <property type="term" value="C:mitochondrion"/>
    <property type="evidence" value="ECO:0007669"/>
    <property type="project" value="TreeGrafter"/>
</dbReference>
<name>A0AAX4K404_9TREE</name>
<evidence type="ECO:0000313" key="4">
    <source>
        <dbReference type="EMBL" id="WWC91839.1"/>
    </source>
</evidence>
<keyword evidence="5" id="KW-1185">Reference proteome</keyword>
<reference evidence="4 5" key="1">
    <citation type="submission" date="2024-01" db="EMBL/GenBank/DDBJ databases">
        <title>Comparative genomics of Cryptococcus and Kwoniella reveals pathogenesis evolution and contrasting modes of karyotype evolution via chromosome fusion or intercentromeric recombination.</title>
        <authorList>
            <person name="Coelho M.A."/>
            <person name="David-Palma M."/>
            <person name="Shea T."/>
            <person name="Bowers K."/>
            <person name="McGinley-Smith S."/>
            <person name="Mohammad A.W."/>
            <person name="Gnirke A."/>
            <person name="Yurkov A.M."/>
            <person name="Nowrousian M."/>
            <person name="Sun S."/>
            <person name="Cuomo C.A."/>
            <person name="Heitman J."/>
        </authorList>
    </citation>
    <scope>NUCLEOTIDE SEQUENCE [LARGE SCALE GENOMIC DNA]</scope>
    <source>
        <strain evidence="4 5">CBS 6074</strain>
    </source>
</reference>
<dbReference type="EMBL" id="CP144106">
    <property type="protein sequence ID" value="WWC91839.1"/>
    <property type="molecule type" value="Genomic_DNA"/>
</dbReference>
<evidence type="ECO:0000256" key="3">
    <source>
        <dbReference type="SAM" id="MobiDB-lite"/>
    </source>
</evidence>
<evidence type="ECO:0000256" key="2">
    <source>
        <dbReference type="ARBA" id="ARBA00022679"/>
    </source>
</evidence>